<evidence type="ECO:0000313" key="3">
    <source>
        <dbReference type="EMBL" id="GAA1977166.1"/>
    </source>
</evidence>
<keyword evidence="2" id="KW-0472">Membrane</keyword>
<dbReference type="Proteomes" id="UP001500013">
    <property type="component" value="Unassembled WGS sequence"/>
</dbReference>
<gene>
    <name evidence="3" type="ORF">GCM10009817_16920</name>
</gene>
<keyword evidence="4" id="KW-1185">Reference proteome</keyword>
<feature type="compositionally biased region" description="Low complexity" evidence="1">
    <location>
        <begin position="93"/>
        <end position="107"/>
    </location>
</feature>
<evidence type="ECO:0000256" key="1">
    <source>
        <dbReference type="SAM" id="MobiDB-lite"/>
    </source>
</evidence>
<keyword evidence="2" id="KW-1133">Transmembrane helix</keyword>
<reference evidence="3 4" key="1">
    <citation type="journal article" date="2019" name="Int. J. Syst. Evol. Microbiol.">
        <title>The Global Catalogue of Microorganisms (GCM) 10K type strain sequencing project: providing services to taxonomists for standard genome sequencing and annotation.</title>
        <authorList>
            <consortium name="The Broad Institute Genomics Platform"/>
            <consortium name="The Broad Institute Genome Sequencing Center for Infectious Disease"/>
            <person name="Wu L."/>
            <person name="Ma J."/>
        </authorList>
    </citation>
    <scope>NUCLEOTIDE SEQUENCE [LARGE SCALE GENOMIC DNA]</scope>
    <source>
        <strain evidence="3 4">JCM 15628</strain>
    </source>
</reference>
<feature type="region of interest" description="Disordered" evidence="1">
    <location>
        <begin position="93"/>
        <end position="112"/>
    </location>
</feature>
<evidence type="ECO:0000313" key="4">
    <source>
        <dbReference type="Proteomes" id="UP001500013"/>
    </source>
</evidence>
<dbReference type="RefSeq" id="WP_344060497.1">
    <property type="nucleotide sequence ID" value="NZ_BAAAPU010000007.1"/>
</dbReference>
<name>A0ABN2RYD6_9MICO</name>
<proteinExistence type="predicted"/>
<protein>
    <submittedName>
        <fullName evidence="3">Uncharacterized protein</fullName>
    </submittedName>
</protein>
<feature type="region of interest" description="Disordered" evidence="1">
    <location>
        <begin position="1"/>
        <end position="24"/>
    </location>
</feature>
<feature type="transmembrane region" description="Helical" evidence="2">
    <location>
        <begin position="42"/>
        <end position="64"/>
    </location>
</feature>
<keyword evidence="2" id="KW-0812">Transmembrane</keyword>
<dbReference type="EMBL" id="BAAAPU010000007">
    <property type="protein sequence ID" value="GAA1977166.1"/>
    <property type="molecule type" value="Genomic_DNA"/>
</dbReference>
<comment type="caution">
    <text evidence="3">The sequence shown here is derived from an EMBL/GenBank/DDBJ whole genome shotgun (WGS) entry which is preliminary data.</text>
</comment>
<accession>A0ABN2RYD6</accession>
<sequence length="273" mass="28398">MNEQQLIDRLTSLGDQAPPPSTPVTDDIARGVRNLHRQRIRAGLGGLVAAGTVVCAFAVGSSLLHGAAANRSDAPAAASRSAVTVSSLLPAGGGLAPAPTTPSGAATEPEPSLGTRASLVAALRHLDPDGRHLDATDLGSTQLGWGYDGRGLTSVELSVRWHEPGQSAVGTARVQVWRDPFVCTMRPPNPNVKLRCQTVMLGTVKATKVQYVYENQDPSAADYYVKNSSGAWVSGYVVPTYGPSRTTLPSVTVTPAQLGAMLSDPGLAPLTSR</sequence>
<organism evidence="3 4">
    <name type="scientific">Terrabacter lapilli</name>
    <dbReference type="NCBI Taxonomy" id="436231"/>
    <lineage>
        <taxon>Bacteria</taxon>
        <taxon>Bacillati</taxon>
        <taxon>Actinomycetota</taxon>
        <taxon>Actinomycetes</taxon>
        <taxon>Micrococcales</taxon>
        <taxon>Intrasporangiaceae</taxon>
        <taxon>Terrabacter</taxon>
    </lineage>
</organism>
<evidence type="ECO:0000256" key="2">
    <source>
        <dbReference type="SAM" id="Phobius"/>
    </source>
</evidence>